<proteinExistence type="inferred from homology"/>
<feature type="domain" description="Helicase ATP-binding" evidence="10">
    <location>
        <begin position="172"/>
        <end position="380"/>
    </location>
</feature>
<keyword evidence="3 6" id="KW-0347">Helicase</keyword>
<dbReference type="InterPro" id="IPR001650">
    <property type="entry name" value="Helicase_C-like"/>
</dbReference>
<dbReference type="InterPro" id="IPR027417">
    <property type="entry name" value="P-loop_NTPase"/>
</dbReference>
<dbReference type="Gene3D" id="1.20.1050.10">
    <property type="match status" value="1"/>
</dbReference>
<reference evidence="12 13" key="1">
    <citation type="submission" date="2019-03" db="EMBL/GenBank/DDBJ databases">
        <title>Sequencing 25 genomes of Wallemia mellicola.</title>
        <authorList>
            <person name="Gostincar C."/>
        </authorList>
    </citation>
    <scope>NUCLEOTIDE SEQUENCE [LARGE SCALE GENOMIC DNA]</scope>
    <source>
        <strain evidence="12 13">EXF-6152</strain>
    </source>
</reference>
<evidence type="ECO:0000259" key="10">
    <source>
        <dbReference type="PROSITE" id="PS51192"/>
    </source>
</evidence>
<keyword evidence="5 6" id="KW-0694">RNA-binding</keyword>
<feature type="region of interest" description="Disordered" evidence="7">
    <location>
        <begin position="63"/>
        <end position="134"/>
    </location>
</feature>
<dbReference type="InterPro" id="IPR036249">
    <property type="entry name" value="Thioredoxin-like_sf"/>
</dbReference>
<dbReference type="InterPro" id="IPR014001">
    <property type="entry name" value="Helicase_ATP-bd"/>
</dbReference>
<keyword evidence="2 6" id="KW-0378">Hydrolase</keyword>
<evidence type="ECO:0000313" key="13">
    <source>
        <dbReference type="Proteomes" id="UP000310685"/>
    </source>
</evidence>
<dbReference type="Pfam" id="PF08649">
    <property type="entry name" value="DASH_Dad1"/>
    <property type="match status" value="1"/>
</dbReference>
<name>A0A4T0M7P9_9BASI</name>
<evidence type="ECO:0000256" key="2">
    <source>
        <dbReference type="ARBA" id="ARBA00022801"/>
    </source>
</evidence>
<dbReference type="GO" id="GO:0016787">
    <property type="term" value="F:hydrolase activity"/>
    <property type="evidence" value="ECO:0007669"/>
    <property type="project" value="UniProtKB-KW"/>
</dbReference>
<dbReference type="GO" id="GO:0042729">
    <property type="term" value="C:DASH complex"/>
    <property type="evidence" value="ECO:0007669"/>
    <property type="project" value="InterPro"/>
</dbReference>
<dbReference type="PROSITE" id="PS51192">
    <property type="entry name" value="HELICASE_ATP_BIND_1"/>
    <property type="match status" value="1"/>
</dbReference>
<evidence type="ECO:0000256" key="4">
    <source>
        <dbReference type="ARBA" id="ARBA00022840"/>
    </source>
</evidence>
<dbReference type="InterPro" id="IPR040079">
    <property type="entry name" value="Glutathione_S-Trfase"/>
</dbReference>
<dbReference type="GO" id="GO:0003723">
    <property type="term" value="F:RNA binding"/>
    <property type="evidence" value="ECO:0007669"/>
    <property type="project" value="UniProtKB-UniRule"/>
</dbReference>
<dbReference type="SUPFAM" id="SSF52540">
    <property type="entry name" value="P-loop containing nucleoside triphosphate hydrolases"/>
    <property type="match status" value="2"/>
</dbReference>
<evidence type="ECO:0000259" key="9">
    <source>
        <dbReference type="PROSITE" id="PS50405"/>
    </source>
</evidence>
<feature type="compositionally biased region" description="Acidic residues" evidence="7">
    <location>
        <begin position="67"/>
        <end position="78"/>
    </location>
</feature>
<dbReference type="CDD" id="cd03192">
    <property type="entry name" value="GST_C_Sigma_like"/>
    <property type="match status" value="1"/>
</dbReference>
<dbReference type="CDD" id="cd18787">
    <property type="entry name" value="SF2_C_DEAD"/>
    <property type="match status" value="1"/>
</dbReference>
<evidence type="ECO:0000256" key="6">
    <source>
        <dbReference type="RuleBase" id="RU365068"/>
    </source>
</evidence>
<keyword evidence="4 6" id="KW-0067">ATP-binding</keyword>
<dbReference type="Proteomes" id="UP000310685">
    <property type="component" value="Unassembled WGS sequence"/>
</dbReference>
<dbReference type="InterPro" id="IPR013958">
    <property type="entry name" value="DASH_Dad1"/>
</dbReference>
<accession>A0A4T0M7P9</accession>
<evidence type="ECO:0000313" key="12">
    <source>
        <dbReference type="EMBL" id="TIB78708.1"/>
    </source>
</evidence>
<dbReference type="SUPFAM" id="SSF47616">
    <property type="entry name" value="GST C-terminal domain-like"/>
    <property type="match status" value="1"/>
</dbReference>
<evidence type="ECO:0000256" key="5">
    <source>
        <dbReference type="ARBA" id="ARBA00022884"/>
    </source>
</evidence>
<dbReference type="Pfam" id="PF14497">
    <property type="entry name" value="GST_C_3"/>
    <property type="match status" value="1"/>
</dbReference>
<dbReference type="PROSITE" id="PS51194">
    <property type="entry name" value="HELICASE_CTER"/>
    <property type="match status" value="1"/>
</dbReference>
<comment type="function">
    <text evidence="6">RNA helicase.</text>
</comment>
<dbReference type="PROSITE" id="PS50404">
    <property type="entry name" value="GST_NTER"/>
    <property type="match status" value="1"/>
</dbReference>
<dbReference type="InterPro" id="IPR004045">
    <property type="entry name" value="Glutathione_S-Trfase_N"/>
</dbReference>
<protein>
    <recommendedName>
        <fullName evidence="6">ATP-dependent RNA helicase</fullName>
        <ecNumber evidence="6">3.6.4.13</ecNumber>
    </recommendedName>
</protein>
<dbReference type="GO" id="GO:0072686">
    <property type="term" value="C:mitotic spindle"/>
    <property type="evidence" value="ECO:0007669"/>
    <property type="project" value="InterPro"/>
</dbReference>
<feature type="domain" description="Helicase C-terminal" evidence="11">
    <location>
        <begin position="431"/>
        <end position="578"/>
    </location>
</feature>
<evidence type="ECO:0000259" key="11">
    <source>
        <dbReference type="PROSITE" id="PS51194"/>
    </source>
</evidence>
<organism evidence="12 13">
    <name type="scientific">Wallemia mellicola</name>
    <dbReference type="NCBI Taxonomy" id="1708541"/>
    <lineage>
        <taxon>Eukaryota</taxon>
        <taxon>Fungi</taxon>
        <taxon>Dikarya</taxon>
        <taxon>Basidiomycota</taxon>
        <taxon>Wallemiomycotina</taxon>
        <taxon>Wallemiomycetes</taxon>
        <taxon>Wallemiales</taxon>
        <taxon>Wallemiaceae</taxon>
        <taxon>Wallemia</taxon>
    </lineage>
</organism>
<dbReference type="InterPro" id="IPR004046">
    <property type="entry name" value="GST_C"/>
</dbReference>
<dbReference type="SFLD" id="SFLDS00019">
    <property type="entry name" value="Glutathione_Transferase_(cytos"/>
    <property type="match status" value="1"/>
</dbReference>
<dbReference type="InterPro" id="IPR011545">
    <property type="entry name" value="DEAD/DEAH_box_helicase_dom"/>
</dbReference>
<comment type="catalytic activity">
    <reaction evidence="6">
        <text>ATP + H2O = ADP + phosphate + H(+)</text>
        <dbReference type="Rhea" id="RHEA:13065"/>
        <dbReference type="ChEBI" id="CHEBI:15377"/>
        <dbReference type="ChEBI" id="CHEBI:15378"/>
        <dbReference type="ChEBI" id="CHEBI:30616"/>
        <dbReference type="ChEBI" id="CHEBI:43474"/>
        <dbReference type="ChEBI" id="CHEBI:456216"/>
        <dbReference type="EC" id="3.6.4.13"/>
    </reaction>
</comment>
<dbReference type="GO" id="GO:0005524">
    <property type="term" value="F:ATP binding"/>
    <property type="evidence" value="ECO:0007669"/>
    <property type="project" value="UniProtKB-UniRule"/>
</dbReference>
<dbReference type="PANTHER" id="PTHR24031">
    <property type="entry name" value="RNA HELICASE"/>
    <property type="match status" value="1"/>
</dbReference>
<dbReference type="SUPFAM" id="SSF52833">
    <property type="entry name" value="Thioredoxin-like"/>
    <property type="match status" value="1"/>
</dbReference>
<feature type="compositionally biased region" description="Basic and acidic residues" evidence="7">
    <location>
        <begin position="110"/>
        <end position="124"/>
    </location>
</feature>
<dbReference type="Pfam" id="PF00271">
    <property type="entry name" value="Helicase_C"/>
    <property type="match status" value="1"/>
</dbReference>
<dbReference type="EC" id="3.6.4.13" evidence="6"/>
<dbReference type="Gene3D" id="3.40.50.300">
    <property type="entry name" value="P-loop containing nucleotide triphosphate hydrolases"/>
    <property type="match status" value="2"/>
</dbReference>
<comment type="domain">
    <text evidence="6">The Q motif is unique to and characteristic of the DEAD box family of RNA helicases and controls ATP binding and hydrolysis.</text>
</comment>
<dbReference type="InterPro" id="IPR010987">
    <property type="entry name" value="Glutathione-S-Trfase_C-like"/>
</dbReference>
<dbReference type="GO" id="GO:0003724">
    <property type="term" value="F:RNA helicase activity"/>
    <property type="evidence" value="ECO:0007669"/>
    <property type="project" value="UniProtKB-EC"/>
</dbReference>
<comment type="caution">
    <text evidence="12">The sequence shown here is derived from an EMBL/GenBank/DDBJ whole genome shotgun (WGS) entry which is preliminary data.</text>
</comment>
<feature type="domain" description="GST C-terminal" evidence="9">
    <location>
        <begin position="904"/>
        <end position="1044"/>
    </location>
</feature>
<dbReference type="InterPro" id="IPR036282">
    <property type="entry name" value="Glutathione-S-Trfase_C_sf"/>
</dbReference>
<feature type="domain" description="GST N-terminal" evidence="8">
    <location>
        <begin position="816"/>
        <end position="902"/>
    </location>
</feature>
<sequence>MPPYALNKRKRGQDLSWKKVDHKFADAEGDGWMGLEEIDGVDVDFEEGHSGERIVKLRSVQNVVDVPFEEDEEPDDAQDTQPEKKKSRKELKKAEKRDAAKKKRASAKQAKREEDEAKKPKEPAPEPEFDVTKLPEWSADNLSIAKDLPSALLRSLHENNIVTPTPIQKESLKASMIRKDVIGIAETGSGKTLAYGLPILSRIVEGEIPEESLAALVLCPTRELALQVAGELKKFAPRVQDISRRVNVATVVGGMSIQKQKRQLQYANIVVATPGRLWEVLLDDGTLAKRAIRSQFLVIDEADRMIEAGHFEEMDKILRMTQRTSKSSTAAFQDEFESTEIGLPEEVPATDDMQTMVFSATLSKDLQQNLKRKRKAGSGKKKQEVKSSLDDLLMRLDFRDLEPSIIDLSPVNKVVSTLEEARVDCLSTDKDLYLYYFLLRYPGKTLVFVSSIDAIRRMIPLLETLKQHVFPLHSGLQQRQRLRNFDRFKSLPNAVMIATDVAARGLDVPSVDHVIHYQVPRTADAYIHRSGRTARAQRSGLAVMFVCPEERRMSNDLLKQLNRDNGLAHLQIQFNILDQLKARINLATKIEATRHKTTKAKFDSNWEKEAADALGVDLDSDHEETQYNSRGQKKKRVGVANLTDKEENALEKQKAELKNLLSQPLMIRGVSSKYLTTNQSTLANEMVNNDNHKNILGVSKSTALNDLKKKNEETIEIKREPLSNSNLNAPIESTHFEKEKERLVKEIGHEFEQALNNSNMLGRRLEEVLGVGKEFNTIAALWGVFGNIVGKDTKEDDNDSSSSIIHPQGIPGTGSTDYELIYWPIPGRGEFIRLCFEHAGVSYVDTPGGIDQVMEYVSGDVDIGNNNIAFATPILKDNTNGVAIAQTPAILLYLSTRLGLSSDDEIQKIQIHQHALTALDLCSEAHNTHHPISANLYYEDQKVESERFSESFRNERIPKFLTHFETILSKNLKAQKKYLVGDHITYADYALWQVIDGLKFAFPKRMQTLLPDYKNINGFYDNIKSQDHMLSYLKSDRRLPYTDGIFRHYPELDAE</sequence>
<dbReference type="PROSITE" id="PS00039">
    <property type="entry name" value="DEAD_ATP_HELICASE"/>
    <property type="match status" value="1"/>
</dbReference>
<comment type="similarity">
    <text evidence="6">Belongs to the DEAD box helicase family.</text>
</comment>
<dbReference type="EMBL" id="SPRC01000024">
    <property type="protein sequence ID" value="TIB78708.1"/>
    <property type="molecule type" value="Genomic_DNA"/>
</dbReference>
<dbReference type="Pfam" id="PF00270">
    <property type="entry name" value="DEAD"/>
    <property type="match status" value="1"/>
</dbReference>
<dbReference type="SMART" id="SM00490">
    <property type="entry name" value="HELICc"/>
    <property type="match status" value="1"/>
</dbReference>
<dbReference type="SMART" id="SM00487">
    <property type="entry name" value="DEXDc"/>
    <property type="match status" value="1"/>
</dbReference>
<evidence type="ECO:0000256" key="7">
    <source>
        <dbReference type="SAM" id="MobiDB-lite"/>
    </source>
</evidence>
<gene>
    <name evidence="12" type="ORF">E3Q22_02444</name>
</gene>
<dbReference type="Gene3D" id="3.40.30.10">
    <property type="entry name" value="Glutaredoxin"/>
    <property type="match status" value="1"/>
</dbReference>
<keyword evidence="1 6" id="KW-0547">Nucleotide-binding</keyword>
<evidence type="ECO:0000256" key="1">
    <source>
        <dbReference type="ARBA" id="ARBA00022741"/>
    </source>
</evidence>
<evidence type="ECO:0000259" key="8">
    <source>
        <dbReference type="PROSITE" id="PS50404"/>
    </source>
</evidence>
<dbReference type="InterPro" id="IPR000629">
    <property type="entry name" value="RNA-helicase_DEAD-box_CS"/>
</dbReference>
<evidence type="ECO:0000256" key="3">
    <source>
        <dbReference type="ARBA" id="ARBA00022806"/>
    </source>
</evidence>
<dbReference type="AlphaFoldDB" id="A0A4T0M7P9"/>
<dbReference type="PROSITE" id="PS50405">
    <property type="entry name" value="GST_CTER"/>
    <property type="match status" value="1"/>
</dbReference>